<organism evidence="12 13">
    <name type="scientific">Altererythrobacter rubellus</name>
    <dbReference type="NCBI Taxonomy" id="2173831"/>
    <lineage>
        <taxon>Bacteria</taxon>
        <taxon>Pseudomonadati</taxon>
        <taxon>Pseudomonadota</taxon>
        <taxon>Alphaproteobacteria</taxon>
        <taxon>Sphingomonadales</taxon>
        <taxon>Erythrobacteraceae</taxon>
        <taxon>Altererythrobacter</taxon>
    </lineage>
</organism>
<keyword evidence="5 8" id="KW-0547">Nucleotide-binding</keyword>
<dbReference type="Gene3D" id="2.40.30.10">
    <property type="entry name" value="Translation factors"/>
    <property type="match status" value="2"/>
</dbReference>
<dbReference type="RefSeq" id="WP_285976598.1">
    <property type="nucleotide sequence ID" value="NZ_CP127221.1"/>
</dbReference>
<dbReference type="HAMAP" id="MF_00100_B">
    <property type="entry name" value="IF_2_B"/>
    <property type="match status" value="1"/>
</dbReference>
<feature type="region of interest" description="Disordered" evidence="10">
    <location>
        <begin position="1"/>
        <end position="253"/>
    </location>
</feature>
<comment type="caution">
    <text evidence="8">Lacks conserved residue(s) required for the propagation of feature annotation.</text>
</comment>
<keyword evidence="3 8" id="KW-0963">Cytoplasm</keyword>
<dbReference type="SUPFAM" id="SSF52540">
    <property type="entry name" value="P-loop containing nucleoside triphosphate hydrolases"/>
    <property type="match status" value="1"/>
</dbReference>
<dbReference type="PANTHER" id="PTHR43381:SF5">
    <property type="entry name" value="TR-TYPE G DOMAIN-CONTAINING PROTEIN"/>
    <property type="match status" value="1"/>
</dbReference>
<dbReference type="InterPro" id="IPR027417">
    <property type="entry name" value="P-loop_NTPase"/>
</dbReference>
<dbReference type="KEGG" id="arue:QQX03_04070"/>
<dbReference type="SUPFAM" id="SSF52156">
    <property type="entry name" value="Initiation factor IF2/eIF5b, domain 3"/>
    <property type="match status" value="1"/>
</dbReference>
<dbReference type="Pfam" id="PF08364">
    <property type="entry name" value="IF2_assoc"/>
    <property type="match status" value="1"/>
</dbReference>
<feature type="compositionally biased region" description="Basic and acidic residues" evidence="10">
    <location>
        <begin position="92"/>
        <end position="156"/>
    </location>
</feature>
<keyword evidence="4 8" id="KW-0396">Initiation factor</keyword>
<protein>
    <recommendedName>
        <fullName evidence="2 8">Translation initiation factor IF-2</fullName>
    </recommendedName>
</protein>
<accession>A0A9Y2B9B8</accession>
<dbReference type="InterPro" id="IPR000178">
    <property type="entry name" value="TF_IF2_bacterial-like"/>
</dbReference>
<dbReference type="InterPro" id="IPR000795">
    <property type="entry name" value="T_Tr_GTP-bd_dom"/>
</dbReference>
<dbReference type="FunFam" id="2.40.30.10:FF:000007">
    <property type="entry name" value="Translation initiation factor IF-2"/>
    <property type="match status" value="1"/>
</dbReference>
<dbReference type="CDD" id="cd03702">
    <property type="entry name" value="IF2_mtIF2_II"/>
    <property type="match status" value="1"/>
</dbReference>
<feature type="compositionally biased region" description="Basic and acidic residues" evidence="10">
    <location>
        <begin position="233"/>
        <end position="253"/>
    </location>
</feature>
<dbReference type="InterPro" id="IPR015760">
    <property type="entry name" value="TIF_IF2"/>
</dbReference>
<dbReference type="Proteomes" id="UP001231445">
    <property type="component" value="Chromosome"/>
</dbReference>
<dbReference type="NCBIfam" id="TIGR00231">
    <property type="entry name" value="small_GTP"/>
    <property type="match status" value="1"/>
</dbReference>
<name>A0A9Y2B9B8_9SPHN</name>
<feature type="compositionally biased region" description="Pro residues" evidence="10">
    <location>
        <begin position="51"/>
        <end position="67"/>
    </location>
</feature>
<comment type="subcellular location">
    <subcellularLocation>
        <location evidence="8">Cytoplasm</location>
    </subcellularLocation>
</comment>
<dbReference type="FunFam" id="2.40.30.10:FF:000008">
    <property type="entry name" value="Translation initiation factor IF-2"/>
    <property type="match status" value="1"/>
</dbReference>
<dbReference type="InterPro" id="IPR023115">
    <property type="entry name" value="TIF_IF2_dom3"/>
</dbReference>
<dbReference type="SUPFAM" id="SSF50447">
    <property type="entry name" value="Translation proteins"/>
    <property type="match status" value="2"/>
</dbReference>
<dbReference type="InterPro" id="IPR005225">
    <property type="entry name" value="Small_GTP-bd"/>
</dbReference>
<dbReference type="PANTHER" id="PTHR43381">
    <property type="entry name" value="TRANSLATION INITIATION FACTOR IF-2-RELATED"/>
    <property type="match status" value="1"/>
</dbReference>
<dbReference type="InterPro" id="IPR013575">
    <property type="entry name" value="IF2_assoc_dom_bac"/>
</dbReference>
<dbReference type="Pfam" id="PF11987">
    <property type="entry name" value="IF-2"/>
    <property type="match status" value="1"/>
</dbReference>
<evidence type="ECO:0000256" key="2">
    <source>
        <dbReference type="ARBA" id="ARBA00020675"/>
    </source>
</evidence>
<comment type="similarity">
    <text evidence="1 8 9">Belongs to the TRAFAC class translation factor GTPase superfamily. Classic translation factor GTPase family. IF-2 subfamily.</text>
</comment>
<dbReference type="Pfam" id="PF22042">
    <property type="entry name" value="EF-G_D2"/>
    <property type="match status" value="1"/>
</dbReference>
<dbReference type="FunFam" id="3.40.50.10050:FF:000001">
    <property type="entry name" value="Translation initiation factor IF-2"/>
    <property type="match status" value="1"/>
</dbReference>
<dbReference type="Pfam" id="PF00009">
    <property type="entry name" value="GTP_EFTU"/>
    <property type="match status" value="1"/>
</dbReference>
<dbReference type="Pfam" id="PF04760">
    <property type="entry name" value="IF2_N"/>
    <property type="match status" value="1"/>
</dbReference>
<gene>
    <name evidence="8 12" type="primary">infB</name>
    <name evidence="12" type="ORF">QQX03_04070</name>
</gene>
<feature type="binding site" evidence="8">
    <location>
        <begin position="392"/>
        <end position="396"/>
    </location>
    <ligand>
        <name>GTP</name>
        <dbReference type="ChEBI" id="CHEBI:37565"/>
    </ligand>
</feature>
<feature type="compositionally biased region" description="Low complexity" evidence="10">
    <location>
        <begin position="81"/>
        <end position="91"/>
    </location>
</feature>
<keyword evidence="6 8" id="KW-0648">Protein biosynthesis</keyword>
<keyword evidence="13" id="KW-1185">Reference proteome</keyword>
<evidence type="ECO:0000256" key="1">
    <source>
        <dbReference type="ARBA" id="ARBA00007733"/>
    </source>
</evidence>
<dbReference type="Gene3D" id="3.40.50.300">
    <property type="entry name" value="P-loop containing nucleotide triphosphate hydrolases"/>
    <property type="match status" value="1"/>
</dbReference>
<dbReference type="InterPro" id="IPR006847">
    <property type="entry name" value="IF2_N"/>
</dbReference>
<evidence type="ECO:0000256" key="10">
    <source>
        <dbReference type="SAM" id="MobiDB-lite"/>
    </source>
</evidence>
<dbReference type="InterPro" id="IPR044145">
    <property type="entry name" value="IF2_II"/>
</dbReference>
<comment type="function">
    <text evidence="8 9">One of the essential components for the initiation of protein synthesis. Protects formylmethionyl-tRNA from spontaneous hydrolysis and promotes its binding to the 30S ribosomal subunits. Also involved in the hydrolysis of GTP during the formation of the 70S ribosomal complex.</text>
</comment>
<dbReference type="EMBL" id="CP127221">
    <property type="protein sequence ID" value="WIW96291.1"/>
    <property type="molecule type" value="Genomic_DNA"/>
</dbReference>
<evidence type="ECO:0000256" key="5">
    <source>
        <dbReference type="ARBA" id="ARBA00022741"/>
    </source>
</evidence>
<evidence type="ECO:0000259" key="11">
    <source>
        <dbReference type="PROSITE" id="PS51722"/>
    </source>
</evidence>
<evidence type="ECO:0000313" key="13">
    <source>
        <dbReference type="Proteomes" id="UP001231445"/>
    </source>
</evidence>
<feature type="domain" description="Tr-type G" evidence="11">
    <location>
        <begin position="336"/>
        <end position="506"/>
    </location>
</feature>
<dbReference type="CDD" id="cd03692">
    <property type="entry name" value="mtIF2_IVc"/>
    <property type="match status" value="1"/>
</dbReference>
<evidence type="ECO:0000256" key="8">
    <source>
        <dbReference type="HAMAP-Rule" id="MF_00100"/>
    </source>
</evidence>
<dbReference type="InterPro" id="IPR009000">
    <property type="entry name" value="Transl_B-barrel_sf"/>
</dbReference>
<dbReference type="CDD" id="cd01887">
    <property type="entry name" value="IF2_eIF5B"/>
    <property type="match status" value="1"/>
</dbReference>
<dbReference type="Gene3D" id="3.40.50.10050">
    <property type="entry name" value="Translation initiation factor IF- 2, domain 3"/>
    <property type="match status" value="1"/>
</dbReference>
<evidence type="ECO:0000313" key="12">
    <source>
        <dbReference type="EMBL" id="WIW96291.1"/>
    </source>
</evidence>
<reference evidence="12 13" key="1">
    <citation type="submission" date="2023-06" db="EMBL/GenBank/DDBJ databases">
        <title>Altererythrobacter rubellus NBRC 112769 genome.</title>
        <authorList>
            <person name="Zhang K."/>
        </authorList>
    </citation>
    <scope>NUCLEOTIDE SEQUENCE [LARGE SCALE GENOMIC DNA]</scope>
    <source>
        <strain evidence="12 13">NBRC 112769</strain>
    </source>
</reference>
<dbReference type="FunFam" id="3.40.50.300:FF:000019">
    <property type="entry name" value="Translation initiation factor IF-2"/>
    <property type="match status" value="1"/>
</dbReference>
<dbReference type="GO" id="GO:0005525">
    <property type="term" value="F:GTP binding"/>
    <property type="evidence" value="ECO:0007669"/>
    <property type="project" value="UniProtKB-KW"/>
</dbReference>
<keyword evidence="7 8" id="KW-0342">GTP-binding</keyword>
<proteinExistence type="inferred from homology"/>
<dbReference type="InterPro" id="IPR036925">
    <property type="entry name" value="TIF_IF2_dom3_sf"/>
</dbReference>
<evidence type="ECO:0000256" key="6">
    <source>
        <dbReference type="ARBA" id="ARBA00022917"/>
    </source>
</evidence>
<evidence type="ECO:0000256" key="4">
    <source>
        <dbReference type="ARBA" id="ARBA00022540"/>
    </source>
</evidence>
<dbReference type="GO" id="GO:0003924">
    <property type="term" value="F:GTPase activity"/>
    <property type="evidence" value="ECO:0007669"/>
    <property type="project" value="UniProtKB-UniRule"/>
</dbReference>
<feature type="compositionally biased region" description="Basic and acidic residues" evidence="10">
    <location>
        <begin position="183"/>
        <end position="203"/>
    </location>
</feature>
<sequence>MSDEEKKPARKPLTLKGAQPGEVKQTFSHGRTNKVAVEVKRRRKLLKPGETPAPAPAPAPEPEPTPAPVAKKAAPKKPAAPKETPQEMAARLAREAEEARLQSLEEARKRDDKKAKESKAGEKKRAEENRKAEEEAEKRAAEEAKAAAEAETKDVEEAADASVVADESTPTQAARKFTPVARPEPKRPEKKREEKPKRGAGGKDKRRSGKLTVTKALNEDEGRRARSLAALKRAREKERRLQGGGDNRPREKQVRDVVVPEAITVGELAKRMGEKGADLVKELFNLDMMVTVNQTIDQDTAELLVEQFGHNIQKVSEADVDITTEKDVDPEETLKPRPPVVTIMGHVDHGKTSLLDALRGTNVTKGEAGGITQHIGSYQIDTKSGGKITFLDTPGHAAFTEMRQRGANVTDIVVLVVAADDGVMPQTIEAIKHTKAAGVPMIVAINKCDKPEADPNNIRSRLLEHEVIVEAMSGDVQDVEISAKEKTNLDELVEKIELQAELLELKARPDRDAEATVIEAQLDKGRGPVATVIITRGTLKRGDTFVVGTQSGKVRAIVNDQGKQIKEAGPSMPVEVLGLDGVPGAGDILTVVENDQRAREVAQYRQEKATEKRTALAPTNFDTMFNNLQSNVIEWPVLVKADVQGSVEAIVTALHNISNDEIKVRVLNAGVGAITESDVTLAAASNAPIIGFNVRPNAKAREMVKRDGVRMMYYDVIYHLTEEVAKEMAGELGPERIETVVGRAEVKQVFKSGKRDKAAGLLVEEGVIRKGLFARLTREDVIVSATTIASLRRFKDDVDEVRAGLECGVVLEDTNDVQAGDQLEVFEVEERERTLEVG</sequence>
<dbReference type="InterPro" id="IPR053905">
    <property type="entry name" value="EF-G-like_DII"/>
</dbReference>
<dbReference type="GO" id="GO:0003743">
    <property type="term" value="F:translation initiation factor activity"/>
    <property type="evidence" value="ECO:0007669"/>
    <property type="project" value="UniProtKB-UniRule"/>
</dbReference>
<evidence type="ECO:0000256" key="7">
    <source>
        <dbReference type="ARBA" id="ARBA00023134"/>
    </source>
</evidence>
<dbReference type="NCBIfam" id="TIGR00487">
    <property type="entry name" value="IF-2"/>
    <property type="match status" value="1"/>
</dbReference>
<dbReference type="PROSITE" id="PS51722">
    <property type="entry name" value="G_TR_2"/>
    <property type="match status" value="1"/>
</dbReference>
<evidence type="ECO:0000256" key="9">
    <source>
        <dbReference type="RuleBase" id="RU000644"/>
    </source>
</evidence>
<feature type="binding site" evidence="8">
    <location>
        <begin position="446"/>
        <end position="449"/>
    </location>
    <ligand>
        <name>GTP</name>
        <dbReference type="ChEBI" id="CHEBI:37565"/>
    </ligand>
</feature>
<dbReference type="AlphaFoldDB" id="A0A9Y2B9B8"/>
<feature type="binding site" evidence="8">
    <location>
        <begin position="345"/>
        <end position="352"/>
    </location>
    <ligand>
        <name>GTP</name>
        <dbReference type="ChEBI" id="CHEBI:37565"/>
    </ligand>
</feature>
<evidence type="ECO:0000256" key="3">
    <source>
        <dbReference type="ARBA" id="ARBA00022490"/>
    </source>
</evidence>
<dbReference type="GO" id="GO:0005829">
    <property type="term" value="C:cytosol"/>
    <property type="evidence" value="ECO:0007669"/>
    <property type="project" value="TreeGrafter"/>
</dbReference>